<gene>
    <name evidence="3" type="ORF">PFX98_13375</name>
</gene>
<dbReference type="RefSeq" id="WP_285230996.1">
    <property type="nucleotide sequence ID" value="NZ_CP116346.1"/>
</dbReference>
<dbReference type="EMBL" id="CP116346">
    <property type="protein sequence ID" value="WIT09926.1"/>
    <property type="molecule type" value="Genomic_DNA"/>
</dbReference>
<dbReference type="SUPFAM" id="SSF53271">
    <property type="entry name" value="PRTase-like"/>
    <property type="match status" value="1"/>
</dbReference>
<feature type="domain" description="Phosphoribosyltransferase" evidence="2">
    <location>
        <begin position="191"/>
        <end position="243"/>
    </location>
</feature>
<name>A0AA95NI16_9BURK</name>
<sequence length="244" mass="26445">MPALAPPLADALIARLAARLPRVAGQCAVCRRWSPQRLCSDCAARYATPVPRCHFCALRLPPGAGPACGSCLRAPPPLSHCIAALDYGFPWDRLLQRFKFHDALHWRALLVELLDRALLDAEAPDLLLPIPLTASRLRERGYNQSLEIARGLAQRRQWRCAAGLLLRVRDTAQQASLQLDARRANMQHAFAVEPAAQAGLRGAKVALVDDVMTSGATLFEAAGALRRAGAASVQAWVLARTPAD</sequence>
<proteinExistence type="inferred from homology"/>
<evidence type="ECO:0000256" key="1">
    <source>
        <dbReference type="ARBA" id="ARBA00008007"/>
    </source>
</evidence>
<accession>A0AA95NI16</accession>
<comment type="similarity">
    <text evidence="1">Belongs to the ComF/GntX family.</text>
</comment>
<organism evidence="3 4">
    <name type="scientific">Paucibacter sediminis</name>
    <dbReference type="NCBI Taxonomy" id="3019553"/>
    <lineage>
        <taxon>Bacteria</taxon>
        <taxon>Pseudomonadati</taxon>
        <taxon>Pseudomonadota</taxon>
        <taxon>Betaproteobacteria</taxon>
        <taxon>Burkholderiales</taxon>
        <taxon>Sphaerotilaceae</taxon>
        <taxon>Roseateles</taxon>
    </lineage>
</organism>
<dbReference type="AlphaFoldDB" id="A0AA95NI16"/>
<dbReference type="PANTHER" id="PTHR47505">
    <property type="entry name" value="DNA UTILIZATION PROTEIN YHGH"/>
    <property type="match status" value="1"/>
</dbReference>
<dbReference type="PANTHER" id="PTHR47505:SF1">
    <property type="entry name" value="DNA UTILIZATION PROTEIN YHGH"/>
    <property type="match status" value="1"/>
</dbReference>
<evidence type="ECO:0000313" key="3">
    <source>
        <dbReference type="EMBL" id="WIT09926.1"/>
    </source>
</evidence>
<dbReference type="Pfam" id="PF00156">
    <property type="entry name" value="Pribosyltran"/>
    <property type="match status" value="1"/>
</dbReference>
<dbReference type="KEGG" id="pais:PFX98_13375"/>
<dbReference type="InterPro" id="IPR029057">
    <property type="entry name" value="PRTase-like"/>
</dbReference>
<dbReference type="InterPro" id="IPR051910">
    <property type="entry name" value="ComF/GntX_DNA_util-trans"/>
</dbReference>
<dbReference type="Gene3D" id="3.40.50.2020">
    <property type="match status" value="1"/>
</dbReference>
<protein>
    <submittedName>
        <fullName evidence="3">ComF family protein</fullName>
    </submittedName>
</protein>
<keyword evidence="4" id="KW-1185">Reference proteome</keyword>
<dbReference type="Proteomes" id="UP001177769">
    <property type="component" value="Chromosome"/>
</dbReference>
<evidence type="ECO:0000259" key="2">
    <source>
        <dbReference type="Pfam" id="PF00156"/>
    </source>
</evidence>
<reference evidence="3" key="1">
    <citation type="submission" date="2023-01" db="EMBL/GenBank/DDBJ databases">
        <title>Whole genome sequence of Paucibacter sp. S2-9 isolated from pond sediment.</title>
        <authorList>
            <person name="Jung J.Y."/>
        </authorList>
    </citation>
    <scope>NUCLEOTIDE SEQUENCE</scope>
    <source>
        <strain evidence="3">S2-9</strain>
    </source>
</reference>
<evidence type="ECO:0000313" key="4">
    <source>
        <dbReference type="Proteomes" id="UP001177769"/>
    </source>
</evidence>
<dbReference type="InterPro" id="IPR000836">
    <property type="entry name" value="PRTase_dom"/>
</dbReference>